<dbReference type="PANTHER" id="PTHR33067:SF15">
    <property type="entry name" value="RNA-DIRECTED DNA POLYMERASE"/>
    <property type="match status" value="1"/>
</dbReference>
<reference evidence="2" key="1">
    <citation type="journal article" date="2025" name="Foods">
        <title>Unveiling the Microbial Signatures of Arabica Coffee Cherries: Insights into Ripeness Specific Diversity, Functional Traits, and Implications for Quality and Safety.</title>
        <authorList>
            <consortium name="RefSeq"/>
            <person name="Tenea G.N."/>
            <person name="Cifuentes V."/>
            <person name="Reyes P."/>
            <person name="Cevallos-Vallejos M."/>
        </authorList>
    </citation>
    <scope>NUCLEOTIDE SEQUENCE [LARGE SCALE GENOMIC DNA]</scope>
</reference>
<reference evidence="3" key="2">
    <citation type="submission" date="2025-08" db="UniProtKB">
        <authorList>
            <consortium name="RefSeq"/>
        </authorList>
    </citation>
    <scope>IDENTIFICATION</scope>
    <source>
        <tissue evidence="3">Leaves</tissue>
    </source>
</reference>
<gene>
    <name evidence="3" type="primary">LOC113735519</name>
</gene>
<dbReference type="PANTHER" id="PTHR33067">
    <property type="entry name" value="RNA-DIRECTED DNA POLYMERASE-RELATED"/>
    <property type="match status" value="1"/>
</dbReference>
<sequence>MCPLIQEKSAEQVNMAGHAPALRKPYDPYSNTYNPCWRDHPNFNYGGYRQPNFAPNRQQGYQQQYQPCPPLPPSNSSLSMEEMMKQLIANQQKTDSDLQSMRNQLDQIQKMQSQMSQMAVAINRLESQVYGKLSSQPELNLKNVSAIILRSGKEIQEPGLMIPKDKDEEKIEKELKAENTSSKNPVVLPDLIKDVKTNPPPFPSSLEKSKNQDKEKEILEVFCKVEINIPRLDAIKQVPKYAKFLRDLCVNRRRQRDIKGLSWGRMCQRFYKRNSYRSVGIQLADRTNAYPNGLIEDVLVKINDLVLSTDFYVFDMDDDHSPNPSPLLLGRPFLSTAQIKIDVNEGTLSMEFDEEIVHFNIFDTMEYLVNSHSVFAIHAINFFVQEFSEFACKDKFKVATSKYQGMKAIYEIKMNKKLRKKTALNGYLDLGEWPPITRKIELHPD</sequence>
<feature type="coiled-coil region" evidence="1">
    <location>
        <begin position="84"/>
        <end position="128"/>
    </location>
</feature>
<keyword evidence="2" id="KW-1185">Reference proteome</keyword>
<dbReference type="OrthoDB" id="778454at2759"/>
<dbReference type="AlphaFoldDB" id="A0A6P6WUE2"/>
<dbReference type="Proteomes" id="UP001652660">
    <property type="component" value="Chromosome 3c"/>
</dbReference>
<evidence type="ECO:0000256" key="1">
    <source>
        <dbReference type="SAM" id="Coils"/>
    </source>
</evidence>
<evidence type="ECO:0000313" key="3">
    <source>
        <dbReference type="RefSeq" id="XP_027118321.2"/>
    </source>
</evidence>
<name>A0A6P6WUE2_COFAR</name>
<dbReference type="Gene3D" id="2.40.70.10">
    <property type="entry name" value="Acid Proteases"/>
    <property type="match status" value="1"/>
</dbReference>
<proteinExistence type="predicted"/>
<evidence type="ECO:0000313" key="2">
    <source>
        <dbReference type="Proteomes" id="UP001652660"/>
    </source>
</evidence>
<keyword evidence="1" id="KW-0175">Coiled coil</keyword>
<dbReference type="RefSeq" id="XP_027118321.2">
    <property type="nucleotide sequence ID" value="XM_027262520.2"/>
</dbReference>
<accession>A0A6P6WUE2</accession>
<dbReference type="InterPro" id="IPR021109">
    <property type="entry name" value="Peptidase_aspartic_dom_sf"/>
</dbReference>
<dbReference type="GeneID" id="113735519"/>
<protein>
    <submittedName>
        <fullName evidence="3">Uncharacterized protein</fullName>
    </submittedName>
</protein>
<organism evidence="2 3">
    <name type="scientific">Coffea arabica</name>
    <name type="common">Arabian coffee</name>
    <dbReference type="NCBI Taxonomy" id="13443"/>
    <lineage>
        <taxon>Eukaryota</taxon>
        <taxon>Viridiplantae</taxon>
        <taxon>Streptophyta</taxon>
        <taxon>Embryophyta</taxon>
        <taxon>Tracheophyta</taxon>
        <taxon>Spermatophyta</taxon>
        <taxon>Magnoliopsida</taxon>
        <taxon>eudicotyledons</taxon>
        <taxon>Gunneridae</taxon>
        <taxon>Pentapetalae</taxon>
        <taxon>asterids</taxon>
        <taxon>lamiids</taxon>
        <taxon>Gentianales</taxon>
        <taxon>Rubiaceae</taxon>
        <taxon>Ixoroideae</taxon>
        <taxon>Gardenieae complex</taxon>
        <taxon>Bertiereae - Coffeeae clade</taxon>
        <taxon>Coffeeae</taxon>
        <taxon>Coffea</taxon>
    </lineage>
</organism>